<evidence type="ECO:0008006" key="3">
    <source>
        <dbReference type="Google" id="ProtNLM"/>
    </source>
</evidence>
<sequence>MSPTNSPGTALADSPPERLSDFAVRIYALPDVPEACLALQTRLGADVTVLLMAVWIGAVRRADLNEATARDIADAVAGWRDTVVLPLRRIRTTLKKAVPEGFSAESQIIRDSVKDLEIRAELLQLDRLENLAKGLESGLDVASEACAARSLHNAVLAWAKGPPAPQDSAAMQTLVAAALAVPEKSAP</sequence>
<accession>A0A2G8RDI3</accession>
<dbReference type="Proteomes" id="UP000231259">
    <property type="component" value="Unassembled WGS sequence"/>
</dbReference>
<dbReference type="OrthoDB" id="7875767at2"/>
<dbReference type="EMBL" id="AWWI01000109">
    <property type="protein sequence ID" value="PIL19158.1"/>
    <property type="molecule type" value="Genomic_DNA"/>
</dbReference>
<gene>
    <name evidence="1" type="ORF">P775_15945</name>
</gene>
<dbReference type="NCBIfam" id="TIGR02444">
    <property type="entry name" value="TIGR02444 family protein"/>
    <property type="match status" value="1"/>
</dbReference>
<evidence type="ECO:0000313" key="1">
    <source>
        <dbReference type="EMBL" id="PIL19158.1"/>
    </source>
</evidence>
<reference evidence="1 2" key="1">
    <citation type="submission" date="2013-09" db="EMBL/GenBank/DDBJ databases">
        <title>Genome sequencing of Phaeobacter antarcticus sp. nov. SM1211.</title>
        <authorList>
            <person name="Zhang X.-Y."/>
            <person name="Liu C."/>
            <person name="Chen X.-L."/>
            <person name="Xie B.-B."/>
            <person name="Qin Q.-L."/>
            <person name="Rong J.-C."/>
            <person name="Zhang Y.-Z."/>
        </authorList>
    </citation>
    <scope>NUCLEOTIDE SEQUENCE [LARGE SCALE GENOMIC DNA]</scope>
    <source>
        <strain evidence="1 2">SM1211</strain>
    </source>
</reference>
<dbReference type="InterPro" id="IPR012659">
    <property type="entry name" value="CHP02444"/>
</dbReference>
<name>A0A2G8RDI3_9RHOB</name>
<evidence type="ECO:0000313" key="2">
    <source>
        <dbReference type="Proteomes" id="UP000231259"/>
    </source>
</evidence>
<proteinExistence type="predicted"/>
<dbReference type="AlphaFoldDB" id="A0A2G8RDI3"/>
<organism evidence="1 2">
    <name type="scientific">Puniceibacterium antarcticum</name>
    <dbReference type="NCBI Taxonomy" id="1206336"/>
    <lineage>
        <taxon>Bacteria</taxon>
        <taxon>Pseudomonadati</taxon>
        <taxon>Pseudomonadota</taxon>
        <taxon>Alphaproteobacteria</taxon>
        <taxon>Rhodobacterales</taxon>
        <taxon>Paracoccaceae</taxon>
        <taxon>Puniceibacterium</taxon>
    </lineage>
</organism>
<keyword evidence="2" id="KW-1185">Reference proteome</keyword>
<protein>
    <recommendedName>
        <fullName evidence="3">TIGR02444 family protein</fullName>
    </recommendedName>
</protein>
<comment type="caution">
    <text evidence="1">The sequence shown here is derived from an EMBL/GenBank/DDBJ whole genome shotgun (WGS) entry which is preliminary data.</text>
</comment>
<dbReference type="Pfam" id="PF09523">
    <property type="entry name" value="DUF2390"/>
    <property type="match status" value="1"/>
</dbReference>
<dbReference type="RefSeq" id="WP_099911766.1">
    <property type="nucleotide sequence ID" value="NZ_AWWI01000109.1"/>
</dbReference>